<accession>A0ABQ1HPM6</accession>
<feature type="transmembrane region" description="Helical" evidence="2">
    <location>
        <begin position="49"/>
        <end position="71"/>
    </location>
</feature>
<evidence type="ECO:0000256" key="2">
    <source>
        <dbReference type="SAM" id="Phobius"/>
    </source>
</evidence>
<reference evidence="4" key="1">
    <citation type="journal article" date="2019" name="Int. J. Syst. Evol. Microbiol.">
        <title>The Global Catalogue of Microorganisms (GCM) 10K type strain sequencing project: providing services to taxonomists for standard genome sequencing and annotation.</title>
        <authorList>
            <consortium name="The Broad Institute Genomics Platform"/>
            <consortium name="The Broad Institute Genome Sequencing Center for Infectious Disease"/>
            <person name="Wu L."/>
            <person name="Ma J."/>
        </authorList>
    </citation>
    <scope>NUCLEOTIDE SEQUENCE [LARGE SCALE GENOMIC DNA]</scope>
    <source>
        <strain evidence="4">CGMCC 1.15905</strain>
    </source>
</reference>
<evidence type="ECO:0000256" key="1">
    <source>
        <dbReference type="SAM" id="MobiDB-lite"/>
    </source>
</evidence>
<evidence type="ECO:0008006" key="5">
    <source>
        <dbReference type="Google" id="ProtNLM"/>
    </source>
</evidence>
<dbReference type="InterPro" id="IPR011990">
    <property type="entry name" value="TPR-like_helical_dom_sf"/>
</dbReference>
<evidence type="ECO:0000313" key="3">
    <source>
        <dbReference type="EMBL" id="GGA85472.1"/>
    </source>
</evidence>
<keyword evidence="2" id="KW-0812">Transmembrane</keyword>
<feature type="region of interest" description="Disordered" evidence="1">
    <location>
        <begin position="1"/>
        <end position="44"/>
    </location>
</feature>
<feature type="compositionally biased region" description="Basic and acidic residues" evidence="1">
    <location>
        <begin position="20"/>
        <end position="30"/>
    </location>
</feature>
<evidence type="ECO:0000313" key="4">
    <source>
        <dbReference type="Proteomes" id="UP000623419"/>
    </source>
</evidence>
<gene>
    <name evidence="3" type="ORF">GCM10011521_24910</name>
</gene>
<keyword evidence="2" id="KW-0472">Membrane</keyword>
<feature type="compositionally biased region" description="Pro residues" evidence="1">
    <location>
        <begin position="32"/>
        <end position="44"/>
    </location>
</feature>
<dbReference type="RefSeq" id="WP_188664829.1">
    <property type="nucleotide sequence ID" value="NZ_BMKC01000003.1"/>
</dbReference>
<dbReference type="SUPFAM" id="SSF48452">
    <property type="entry name" value="TPR-like"/>
    <property type="match status" value="1"/>
</dbReference>
<dbReference type="EMBL" id="BMKC01000003">
    <property type="protein sequence ID" value="GGA85472.1"/>
    <property type="molecule type" value="Genomic_DNA"/>
</dbReference>
<keyword evidence="4" id="KW-1185">Reference proteome</keyword>
<organism evidence="3 4">
    <name type="scientific">Arenimonas soli</name>
    <dbReference type="NCBI Taxonomy" id="2269504"/>
    <lineage>
        <taxon>Bacteria</taxon>
        <taxon>Pseudomonadati</taxon>
        <taxon>Pseudomonadota</taxon>
        <taxon>Gammaproteobacteria</taxon>
        <taxon>Lysobacterales</taxon>
        <taxon>Lysobacteraceae</taxon>
        <taxon>Arenimonas</taxon>
    </lineage>
</organism>
<dbReference type="Proteomes" id="UP000623419">
    <property type="component" value="Unassembled WGS sequence"/>
</dbReference>
<proteinExistence type="predicted"/>
<keyword evidence="2" id="KW-1133">Transmembrane helix</keyword>
<comment type="caution">
    <text evidence="3">The sequence shown here is derived from an EMBL/GenBank/DDBJ whole genome shotgun (WGS) entry which is preliminary data.</text>
</comment>
<dbReference type="Gene3D" id="1.25.40.10">
    <property type="entry name" value="Tetratricopeptide repeat domain"/>
    <property type="match status" value="1"/>
</dbReference>
<protein>
    <recommendedName>
        <fullName evidence="5">Tetratricopeptide repeat-like domain-containing protein</fullName>
    </recommendedName>
</protein>
<name>A0ABQ1HPM6_9GAMM</name>
<sequence length="537" mass="57077">MNHRKDPGATPSLGALDQLDLDRPRSRAGSDDPPPPGPPPRARPPRPSFWAWVILATFVAAVCLLLALGTWRDSLSQALIPSSELNREIEAAQLALARGELSRADGQGARERFQAVLARDPDHPAARSGLVAVREAALVHARAALAGGDFDAARQHLALARAMAAPADALAGIEAELVARQSADADIAQRLQAARDAQAQGRIEQQGDGALALYEDILRLQPDNAIALEGRRSLLAGLLRDAERALADGDLRTAGALVDRVVKADPSHLGLPAVQARLGEARAEGESARESALKAAQAELRAGRIEAAALGFQALLAERPDDVEARQGMDDAAAMLAARASRLAADFEFDAAAEAINRAREWAPGSPALAAAERRLEQAREARDEVPGQALDPDEFDSLLDEAAAAMRAGDLVDPPGASAWDLLRRAQAIAPDNGAVRRAFVEYSRRARACFEDELAGNRLGAAQACLDALVVQDRGGDELADDRRRLADRWLAFGEERLGAGEFALARRALAAARDVDPSNPRLETFAERLQRAGG</sequence>